<feature type="non-terminal residue" evidence="2">
    <location>
        <position position="1"/>
    </location>
</feature>
<organism evidence="2 3">
    <name type="scientific">Xylanibacter brevis</name>
    <dbReference type="NCBI Taxonomy" id="83231"/>
    <lineage>
        <taxon>Bacteria</taxon>
        <taxon>Pseudomonadati</taxon>
        <taxon>Bacteroidota</taxon>
        <taxon>Bacteroidia</taxon>
        <taxon>Bacteroidales</taxon>
        <taxon>Prevotellaceae</taxon>
        <taxon>Xylanibacter</taxon>
    </lineage>
</organism>
<reference evidence="2 3" key="1">
    <citation type="submission" date="2020-12" db="EMBL/GenBank/DDBJ databases">
        <title>Whole genome sequences of gut porcine anaerobes.</title>
        <authorList>
            <person name="Kubasova T."/>
            <person name="Jahodarova E."/>
            <person name="Rychlik I."/>
        </authorList>
    </citation>
    <scope>NUCLEOTIDE SEQUENCE [LARGE SCALE GENOMIC DNA]</scope>
    <source>
        <strain evidence="2 3">An925</strain>
    </source>
</reference>
<name>A0ABS9CIU1_9BACT</name>
<accession>A0ABS9CIU1</accession>
<evidence type="ECO:0000313" key="3">
    <source>
        <dbReference type="Proteomes" id="UP001200470"/>
    </source>
</evidence>
<dbReference type="Proteomes" id="UP001200470">
    <property type="component" value="Unassembled WGS sequence"/>
</dbReference>
<dbReference type="RefSeq" id="WP_216820902.1">
    <property type="nucleotide sequence ID" value="NZ_JADYTN010000019.1"/>
</dbReference>
<dbReference type="EMBL" id="JADYTN010000019">
    <property type="protein sequence ID" value="MCF2564212.1"/>
    <property type="molecule type" value="Genomic_DNA"/>
</dbReference>
<protein>
    <submittedName>
        <fullName evidence="2">IS982 family transposase</fullName>
    </submittedName>
</protein>
<keyword evidence="3" id="KW-1185">Reference proteome</keyword>
<evidence type="ECO:0000259" key="1">
    <source>
        <dbReference type="Pfam" id="PF13612"/>
    </source>
</evidence>
<dbReference type="Pfam" id="PF13612">
    <property type="entry name" value="DDE_Tnp_1_3"/>
    <property type="match status" value="1"/>
</dbReference>
<feature type="domain" description="Transposase DDE" evidence="1">
    <location>
        <begin position="1"/>
        <end position="26"/>
    </location>
</feature>
<comment type="caution">
    <text evidence="2">The sequence shown here is derived from an EMBL/GenBank/DDBJ whole genome shotgun (WGS) entry which is preliminary data.</text>
</comment>
<proteinExistence type="predicted"/>
<sequence>RKRAIIETVNDELKNIAQVEHSRHRSFDNFIVNTLGALAAYCFFPKKPTIAVQRTIDRQLTLF</sequence>
<dbReference type="InterPro" id="IPR025668">
    <property type="entry name" value="Tnp_DDE_dom"/>
</dbReference>
<evidence type="ECO:0000313" key="2">
    <source>
        <dbReference type="EMBL" id="MCF2564212.1"/>
    </source>
</evidence>
<gene>
    <name evidence="2" type="ORF">I6E12_08815</name>
</gene>